<feature type="transmembrane region" description="Helical" evidence="6">
    <location>
        <begin position="178"/>
        <end position="200"/>
    </location>
</feature>
<dbReference type="RefSeq" id="WP_074203147.1">
    <property type="nucleotide sequence ID" value="NZ_FSQW01000001.1"/>
</dbReference>
<evidence type="ECO:0000313" key="8">
    <source>
        <dbReference type="EMBL" id="SIN59478.1"/>
    </source>
</evidence>
<feature type="domain" description="Major facilitator superfamily (MFS) profile" evidence="7">
    <location>
        <begin position="27"/>
        <end position="466"/>
    </location>
</feature>
<dbReference type="Gene3D" id="1.20.1250.20">
    <property type="entry name" value="MFS general substrate transporter like domains"/>
    <property type="match status" value="2"/>
</dbReference>
<dbReference type="InterPro" id="IPR020846">
    <property type="entry name" value="MFS_dom"/>
</dbReference>
<keyword evidence="2" id="KW-0813">Transport</keyword>
<evidence type="ECO:0000256" key="5">
    <source>
        <dbReference type="ARBA" id="ARBA00023136"/>
    </source>
</evidence>
<proteinExistence type="predicted"/>
<dbReference type="InterPro" id="IPR036259">
    <property type="entry name" value="MFS_trans_sf"/>
</dbReference>
<evidence type="ECO:0000256" key="4">
    <source>
        <dbReference type="ARBA" id="ARBA00022989"/>
    </source>
</evidence>
<dbReference type="Pfam" id="PF07690">
    <property type="entry name" value="MFS_1"/>
    <property type="match status" value="1"/>
</dbReference>
<sequence length="474" mass="50422">MSASQAGAAPLTNTGKAFGTSGYRNYVLLSLTLLYTLNFIDRVLIQILAQPIIEEFRLEDWQFGLLSGFGFAFMYTLMGIPIARLSEKRNRVRIIAFSVILWSVMTALCGFAEGFLSLLIFRIGVGIGEAGLTPPANSIIADYFPPRSRARALATYTLGITLGGVLAAAFGGPIAQAFSWRTAFIVLGLPGVIIGLIFLFTVKEPPRGYSDPVDTKKVDALGLKETLAELGAKRTFWLNMAAAALVAFVGYGIASFQVAYFQRAFEMPLAEVALFISVPLGLAASAGAFLAGYLTEKLSVKHENAVALIPGWGLIISVPFYWFGFATSNVPLAIGLLLIGAVLHYTYLGAQYTLCQGVASAQSRATAVAFFLFAVNLIGYGLGPLGVGILSDIFMNMNLSGSSFGAELTTDMCKGRPDEIIAALGAAKAQACIDASAAGLRYSIMVVASLMAVSGLLYLMCCKTLQSDLVAKMK</sequence>
<comment type="subcellular location">
    <subcellularLocation>
        <location evidence="1">Membrane</location>
        <topology evidence="1">Multi-pass membrane protein</topology>
    </subcellularLocation>
</comment>
<dbReference type="OrthoDB" id="7442224at2"/>
<evidence type="ECO:0000256" key="3">
    <source>
        <dbReference type="ARBA" id="ARBA00022692"/>
    </source>
</evidence>
<dbReference type="EMBL" id="FSQW01000001">
    <property type="protein sequence ID" value="SIN59478.1"/>
    <property type="molecule type" value="Genomic_DNA"/>
</dbReference>
<dbReference type="InterPro" id="IPR011701">
    <property type="entry name" value="MFS"/>
</dbReference>
<feature type="transmembrane region" description="Helical" evidence="6">
    <location>
        <begin position="153"/>
        <end position="172"/>
    </location>
</feature>
<feature type="transmembrane region" description="Helical" evidence="6">
    <location>
        <begin position="26"/>
        <end position="49"/>
    </location>
</feature>
<name>A0A1N6CLL8_9SPHN</name>
<feature type="transmembrane region" description="Helical" evidence="6">
    <location>
        <begin position="119"/>
        <end position="141"/>
    </location>
</feature>
<keyword evidence="4 6" id="KW-1133">Transmembrane helix</keyword>
<keyword evidence="3 6" id="KW-0812">Transmembrane</keyword>
<evidence type="ECO:0000256" key="6">
    <source>
        <dbReference type="SAM" id="Phobius"/>
    </source>
</evidence>
<evidence type="ECO:0000256" key="1">
    <source>
        <dbReference type="ARBA" id="ARBA00004141"/>
    </source>
</evidence>
<feature type="transmembrane region" description="Helical" evidence="6">
    <location>
        <begin position="305"/>
        <end position="324"/>
    </location>
</feature>
<accession>A0A1N6CLL8</accession>
<dbReference type="GO" id="GO:0016020">
    <property type="term" value="C:membrane"/>
    <property type="evidence" value="ECO:0007669"/>
    <property type="project" value="UniProtKB-SubCell"/>
</dbReference>
<dbReference type="PANTHER" id="PTHR23505">
    <property type="entry name" value="SPINSTER"/>
    <property type="match status" value="1"/>
</dbReference>
<feature type="transmembrane region" description="Helical" evidence="6">
    <location>
        <begin position="61"/>
        <end position="82"/>
    </location>
</feature>
<protein>
    <submittedName>
        <fullName evidence="8">Sugar phosphate permease</fullName>
    </submittedName>
</protein>
<dbReference type="PANTHER" id="PTHR23505:SF79">
    <property type="entry name" value="PROTEIN SPINSTER"/>
    <property type="match status" value="1"/>
</dbReference>
<feature type="transmembrane region" description="Helical" evidence="6">
    <location>
        <begin position="272"/>
        <end position="293"/>
    </location>
</feature>
<gene>
    <name evidence="8" type="ORF">SAMN02745824_0008</name>
</gene>
<dbReference type="STRING" id="1123272.SAMN02745824_0008"/>
<organism evidence="8 9">
    <name type="scientific">Parasphingorhabdus marina DSM 22363</name>
    <dbReference type="NCBI Taxonomy" id="1123272"/>
    <lineage>
        <taxon>Bacteria</taxon>
        <taxon>Pseudomonadati</taxon>
        <taxon>Pseudomonadota</taxon>
        <taxon>Alphaproteobacteria</taxon>
        <taxon>Sphingomonadales</taxon>
        <taxon>Sphingomonadaceae</taxon>
        <taxon>Parasphingorhabdus</taxon>
    </lineage>
</organism>
<dbReference type="Proteomes" id="UP000185192">
    <property type="component" value="Unassembled WGS sequence"/>
</dbReference>
<evidence type="ECO:0000259" key="7">
    <source>
        <dbReference type="PROSITE" id="PS50850"/>
    </source>
</evidence>
<dbReference type="AlphaFoldDB" id="A0A1N6CLL8"/>
<feature type="transmembrane region" description="Helical" evidence="6">
    <location>
        <begin position="236"/>
        <end position="260"/>
    </location>
</feature>
<dbReference type="InterPro" id="IPR044770">
    <property type="entry name" value="MFS_spinster-like"/>
</dbReference>
<feature type="transmembrane region" description="Helical" evidence="6">
    <location>
        <begin position="330"/>
        <end position="348"/>
    </location>
</feature>
<keyword evidence="9" id="KW-1185">Reference proteome</keyword>
<evidence type="ECO:0000313" key="9">
    <source>
        <dbReference type="Proteomes" id="UP000185192"/>
    </source>
</evidence>
<dbReference type="SUPFAM" id="SSF103473">
    <property type="entry name" value="MFS general substrate transporter"/>
    <property type="match status" value="1"/>
</dbReference>
<dbReference type="CDD" id="cd17328">
    <property type="entry name" value="MFS_spinster_like"/>
    <property type="match status" value="1"/>
</dbReference>
<evidence type="ECO:0000256" key="2">
    <source>
        <dbReference type="ARBA" id="ARBA00022448"/>
    </source>
</evidence>
<reference evidence="9" key="1">
    <citation type="submission" date="2016-11" db="EMBL/GenBank/DDBJ databases">
        <authorList>
            <person name="Varghese N."/>
            <person name="Submissions S."/>
        </authorList>
    </citation>
    <scope>NUCLEOTIDE SEQUENCE [LARGE SCALE GENOMIC DNA]</scope>
    <source>
        <strain evidence="9">DSM 22363</strain>
    </source>
</reference>
<dbReference type="PROSITE" id="PS50850">
    <property type="entry name" value="MFS"/>
    <property type="match status" value="1"/>
</dbReference>
<keyword evidence="5 6" id="KW-0472">Membrane</keyword>
<dbReference type="GO" id="GO:0022857">
    <property type="term" value="F:transmembrane transporter activity"/>
    <property type="evidence" value="ECO:0007669"/>
    <property type="project" value="InterPro"/>
</dbReference>
<feature type="transmembrane region" description="Helical" evidence="6">
    <location>
        <begin position="368"/>
        <end position="390"/>
    </location>
</feature>
<feature type="transmembrane region" description="Helical" evidence="6">
    <location>
        <begin position="444"/>
        <end position="465"/>
    </location>
</feature>
<feature type="transmembrane region" description="Helical" evidence="6">
    <location>
        <begin position="94"/>
        <end position="113"/>
    </location>
</feature>